<reference evidence="2 3" key="1">
    <citation type="submission" date="2019-04" db="EMBL/GenBank/DDBJ databases">
        <title>High contiguity whole genome sequence and gene annotation resource for two Venturia nashicola isolates.</title>
        <authorList>
            <person name="Prokchorchik M."/>
            <person name="Won K."/>
            <person name="Lee Y."/>
            <person name="Choi E.D."/>
            <person name="Segonzac C."/>
            <person name="Sohn K.H."/>
        </authorList>
    </citation>
    <scope>NUCLEOTIDE SEQUENCE [LARGE SCALE GENOMIC DNA]</scope>
    <source>
        <strain evidence="2 3">PRI2</strain>
    </source>
</reference>
<dbReference type="EMBL" id="SNSC02000010">
    <property type="protein sequence ID" value="TID20556.1"/>
    <property type="molecule type" value="Genomic_DNA"/>
</dbReference>
<feature type="compositionally biased region" description="Polar residues" evidence="1">
    <location>
        <begin position="1"/>
        <end position="10"/>
    </location>
</feature>
<keyword evidence="3" id="KW-1185">Reference proteome</keyword>
<organism evidence="2 3">
    <name type="scientific">Venturia nashicola</name>
    <dbReference type="NCBI Taxonomy" id="86259"/>
    <lineage>
        <taxon>Eukaryota</taxon>
        <taxon>Fungi</taxon>
        <taxon>Dikarya</taxon>
        <taxon>Ascomycota</taxon>
        <taxon>Pezizomycotina</taxon>
        <taxon>Dothideomycetes</taxon>
        <taxon>Pleosporomycetidae</taxon>
        <taxon>Venturiales</taxon>
        <taxon>Venturiaceae</taxon>
        <taxon>Venturia</taxon>
    </lineage>
</organism>
<dbReference type="AlphaFoldDB" id="A0A4Z1P7B5"/>
<feature type="region of interest" description="Disordered" evidence="1">
    <location>
        <begin position="1"/>
        <end position="33"/>
    </location>
</feature>
<gene>
    <name evidence="2" type="ORF">E6O75_ATG05320</name>
</gene>
<protein>
    <submittedName>
        <fullName evidence="2">Uncharacterized protein</fullName>
    </submittedName>
</protein>
<feature type="compositionally biased region" description="Pro residues" evidence="1">
    <location>
        <begin position="20"/>
        <end position="33"/>
    </location>
</feature>
<proteinExistence type="predicted"/>
<accession>A0A4Z1P7B5</accession>
<comment type="caution">
    <text evidence="2">The sequence shown here is derived from an EMBL/GenBank/DDBJ whole genome shotgun (WGS) entry which is preliminary data.</text>
</comment>
<evidence type="ECO:0000256" key="1">
    <source>
        <dbReference type="SAM" id="MobiDB-lite"/>
    </source>
</evidence>
<name>A0A4Z1P7B5_9PEZI</name>
<evidence type="ECO:0000313" key="2">
    <source>
        <dbReference type="EMBL" id="TID20556.1"/>
    </source>
</evidence>
<sequence>MIFTRPSSDQDIYAGAIPFPLSPPPPPPPPPPVLPLPRNMCLNAAISQLKSYTDTFSGTNQALEANEANLGGE</sequence>
<dbReference type="Proteomes" id="UP000298493">
    <property type="component" value="Unassembled WGS sequence"/>
</dbReference>
<evidence type="ECO:0000313" key="3">
    <source>
        <dbReference type="Proteomes" id="UP000298493"/>
    </source>
</evidence>